<comment type="caution">
    <text evidence="4">The sequence shown here is derived from an EMBL/GenBank/DDBJ whole genome shotgun (WGS) entry which is preliminary data.</text>
</comment>
<evidence type="ECO:0000313" key="4">
    <source>
        <dbReference type="EMBL" id="MBG6084536.1"/>
    </source>
</evidence>
<proteinExistence type="predicted"/>
<evidence type="ECO:0000256" key="1">
    <source>
        <dbReference type="SAM" id="MobiDB-lite"/>
    </source>
</evidence>
<reference evidence="4" key="1">
    <citation type="submission" date="2020-11" db="EMBL/GenBank/DDBJ databases">
        <title>Sequencing the genomes of 1000 actinobacteria strains.</title>
        <authorList>
            <person name="Klenk H.-P."/>
        </authorList>
    </citation>
    <scope>NUCLEOTIDE SEQUENCE</scope>
    <source>
        <strain evidence="4">DSM 26152</strain>
    </source>
</reference>
<keyword evidence="2" id="KW-0732">Signal</keyword>
<accession>A0A931DBS9</accession>
<evidence type="ECO:0000259" key="3">
    <source>
        <dbReference type="Pfam" id="PF10648"/>
    </source>
</evidence>
<dbReference type="Proteomes" id="UP000625033">
    <property type="component" value="Unassembled WGS sequence"/>
</dbReference>
<dbReference type="RefSeq" id="WP_196835833.1">
    <property type="nucleotide sequence ID" value="NZ_JADOTZ010000001.1"/>
</dbReference>
<organism evidence="4 5">
    <name type="scientific">Zhihengliuella flava</name>
    <dbReference type="NCBI Taxonomy" id="1285193"/>
    <lineage>
        <taxon>Bacteria</taxon>
        <taxon>Bacillati</taxon>
        <taxon>Actinomycetota</taxon>
        <taxon>Actinomycetes</taxon>
        <taxon>Micrococcales</taxon>
        <taxon>Micrococcaceae</taxon>
        <taxon>Zhihengliuella</taxon>
    </lineage>
</organism>
<dbReference type="EMBL" id="JADOTZ010000001">
    <property type="protein sequence ID" value="MBG6084536.1"/>
    <property type="molecule type" value="Genomic_DNA"/>
</dbReference>
<keyword evidence="5" id="KW-1185">Reference proteome</keyword>
<name>A0A931DBS9_9MICC</name>
<gene>
    <name evidence="4" type="ORF">IW252_001303</name>
</gene>
<dbReference type="InterPro" id="IPR018911">
    <property type="entry name" value="Gmad2_Ig-like_dom"/>
</dbReference>
<dbReference type="Pfam" id="PF10648">
    <property type="entry name" value="Gmad2"/>
    <property type="match status" value="1"/>
</dbReference>
<sequence length="267" mass="25779">MTTGSSFTRVAAVAAGAVLLSGCAAGAPGGGSSSSLATTATASIAPSSSEPSSSEPSSPKSSSGAATTSAPASGSADAPGPSASLPAAEAASVVFPAPGRSDFAAPEAAAQAFATDYAGFSAPRISDFRQGDTRSGEFEVTAAGGRLSTTVLVRQLSDGAWYVLGSVTADIQVTAPEAGSNVSSPVAVSGQARAFEGNVVVQVRDAAGEVLGQQPVTGSGGPDLGPFAGDIDFTEPGSGQGAVLFLTYSARDGSLEQVAAVPVLFGG</sequence>
<protein>
    <recommendedName>
        <fullName evidence="3">Bacterial spore germination immunoglobulin-like domain-containing protein</fullName>
    </recommendedName>
</protein>
<feature type="signal peptide" evidence="2">
    <location>
        <begin position="1"/>
        <end position="26"/>
    </location>
</feature>
<dbReference type="AlphaFoldDB" id="A0A931DBS9"/>
<evidence type="ECO:0000256" key="2">
    <source>
        <dbReference type="SAM" id="SignalP"/>
    </source>
</evidence>
<feature type="region of interest" description="Disordered" evidence="1">
    <location>
        <begin position="26"/>
        <end position="84"/>
    </location>
</feature>
<feature type="chain" id="PRO_5037898940" description="Bacterial spore germination immunoglobulin-like domain-containing protein" evidence="2">
    <location>
        <begin position="27"/>
        <end position="267"/>
    </location>
</feature>
<feature type="compositionally biased region" description="Low complexity" evidence="1">
    <location>
        <begin position="33"/>
        <end position="84"/>
    </location>
</feature>
<feature type="domain" description="Bacterial spore germination immunoglobulin-like" evidence="3">
    <location>
        <begin position="171"/>
        <end position="254"/>
    </location>
</feature>
<evidence type="ECO:0000313" key="5">
    <source>
        <dbReference type="Proteomes" id="UP000625033"/>
    </source>
</evidence>